<dbReference type="AlphaFoldDB" id="G4ZW88"/>
<proteinExistence type="predicted"/>
<dbReference type="PANTHER" id="PTHR46586">
    <property type="entry name" value="ANKYRIN REPEAT-CONTAINING PROTEIN"/>
    <property type="match status" value="1"/>
</dbReference>
<sequence length="511" mass="55083">MTPSSHYLQGVSKALPGRIQALPQVCDAVNLFAMPSSLDDVAGSGRLELVREYFDVIPSTFQAIAMAAAEGHLHVVQWIYSQLSDDELKKSTWGVQAFKGAACSGQLGVLEWLKSEFEPNAEDVEGIAALAAATGRLAAVQWVMDAFSGVGDERALTAAVIADQREVEAYLTSICDNDTRLNAFGSVLETKAVDNDSDRVEELAAKCKQSDVRDALTEAIDCDAYDVVELLWGVGQGASMSVDDIGSLALERTVHDDRLDIAALYVEAEDMADSAGAALREATAANRLDFVELLYTKCEAYDVEPTLDTAAAYGFWDIVKLVYDRCSPRCVSRALRTAASCCRWDVVEVLCERCEEGCSDVGDALKYAAAGDELEMVKLLYQKSPRDDVDLVLGFAVENELWDMVRLVHGACSTDCVDGALKKAAEQSRWDLVEVLYVNAGEFAVGDALVKAAETDQWGLVKLMHGKCRPHDIDLVLKKAASSGQRDVVELLYASGDIFAVGGAPAAEGSS</sequence>
<dbReference type="InParanoid" id="G4ZW88"/>
<dbReference type="Gene3D" id="1.25.40.20">
    <property type="entry name" value="Ankyrin repeat-containing domain"/>
    <property type="match status" value="2"/>
</dbReference>
<evidence type="ECO:0000313" key="1">
    <source>
        <dbReference type="EMBL" id="EGZ11615.1"/>
    </source>
</evidence>
<dbReference type="RefSeq" id="XP_009531948.1">
    <property type="nucleotide sequence ID" value="XM_009533653.1"/>
</dbReference>
<protein>
    <submittedName>
        <fullName evidence="1">Uncharacterized protein</fullName>
    </submittedName>
</protein>
<dbReference type="Proteomes" id="UP000002640">
    <property type="component" value="Unassembled WGS sequence"/>
</dbReference>
<keyword evidence="2" id="KW-1185">Reference proteome</keyword>
<dbReference type="SUPFAM" id="SSF48403">
    <property type="entry name" value="Ankyrin repeat"/>
    <property type="match status" value="2"/>
</dbReference>
<dbReference type="KEGG" id="psoj:PHYSODRAFT_336134"/>
<name>G4ZW88_PHYSP</name>
<dbReference type="GeneID" id="20647150"/>
<accession>G4ZW88</accession>
<evidence type="ECO:0000313" key="2">
    <source>
        <dbReference type="Proteomes" id="UP000002640"/>
    </source>
</evidence>
<dbReference type="InterPro" id="IPR036770">
    <property type="entry name" value="Ankyrin_rpt-contain_sf"/>
</dbReference>
<dbReference type="SMR" id="G4ZW88"/>
<gene>
    <name evidence="1" type="ORF">PHYSODRAFT_336134</name>
</gene>
<dbReference type="InterPro" id="IPR052050">
    <property type="entry name" value="SecEffector_AnkRepeat"/>
</dbReference>
<organism evidence="1 2">
    <name type="scientific">Phytophthora sojae (strain P6497)</name>
    <name type="common">Soybean stem and root rot agent</name>
    <name type="synonym">Phytophthora megasperma f. sp. glycines</name>
    <dbReference type="NCBI Taxonomy" id="1094619"/>
    <lineage>
        <taxon>Eukaryota</taxon>
        <taxon>Sar</taxon>
        <taxon>Stramenopiles</taxon>
        <taxon>Oomycota</taxon>
        <taxon>Peronosporomycetes</taxon>
        <taxon>Peronosporales</taxon>
        <taxon>Peronosporaceae</taxon>
        <taxon>Phytophthora</taxon>
    </lineage>
</organism>
<reference evidence="1 2" key="1">
    <citation type="journal article" date="2006" name="Science">
        <title>Phytophthora genome sequences uncover evolutionary origins and mechanisms of pathogenesis.</title>
        <authorList>
            <person name="Tyler B.M."/>
            <person name="Tripathy S."/>
            <person name="Zhang X."/>
            <person name="Dehal P."/>
            <person name="Jiang R.H."/>
            <person name="Aerts A."/>
            <person name="Arredondo F.D."/>
            <person name="Baxter L."/>
            <person name="Bensasson D."/>
            <person name="Beynon J.L."/>
            <person name="Chapman J."/>
            <person name="Damasceno C.M."/>
            <person name="Dorrance A.E."/>
            <person name="Dou D."/>
            <person name="Dickerman A.W."/>
            <person name="Dubchak I.L."/>
            <person name="Garbelotto M."/>
            <person name="Gijzen M."/>
            <person name="Gordon S.G."/>
            <person name="Govers F."/>
            <person name="Grunwald N.J."/>
            <person name="Huang W."/>
            <person name="Ivors K.L."/>
            <person name="Jones R.W."/>
            <person name="Kamoun S."/>
            <person name="Krampis K."/>
            <person name="Lamour K.H."/>
            <person name="Lee M.K."/>
            <person name="McDonald W.H."/>
            <person name="Medina M."/>
            <person name="Meijer H.J."/>
            <person name="Nordberg E.K."/>
            <person name="Maclean D.J."/>
            <person name="Ospina-Giraldo M.D."/>
            <person name="Morris P.F."/>
            <person name="Phuntumart V."/>
            <person name="Putnam N.H."/>
            <person name="Rash S."/>
            <person name="Rose J.K."/>
            <person name="Sakihama Y."/>
            <person name="Salamov A.A."/>
            <person name="Savidor A."/>
            <person name="Scheuring C.F."/>
            <person name="Smith B.M."/>
            <person name="Sobral B.W."/>
            <person name="Terry A."/>
            <person name="Torto-Alalibo T.A."/>
            <person name="Win J."/>
            <person name="Xu Z."/>
            <person name="Zhang H."/>
            <person name="Grigoriev I.V."/>
            <person name="Rokhsar D.S."/>
            <person name="Boore J.L."/>
        </authorList>
    </citation>
    <scope>NUCLEOTIDE SEQUENCE [LARGE SCALE GENOMIC DNA]</scope>
    <source>
        <strain evidence="1 2">P6497</strain>
    </source>
</reference>
<dbReference type="EMBL" id="JH159157">
    <property type="protein sequence ID" value="EGZ11615.1"/>
    <property type="molecule type" value="Genomic_DNA"/>
</dbReference>
<dbReference type="PANTHER" id="PTHR46586:SF3">
    <property type="entry name" value="ANKYRIN REPEAT-CONTAINING PROTEIN"/>
    <property type="match status" value="1"/>
</dbReference>